<dbReference type="Pfam" id="PF07969">
    <property type="entry name" value="Amidohydro_3"/>
    <property type="match status" value="1"/>
</dbReference>
<feature type="domain" description="Amidohydrolase 3" evidence="1">
    <location>
        <begin position="66"/>
        <end position="526"/>
    </location>
</feature>
<dbReference type="InterPro" id="IPR013108">
    <property type="entry name" value="Amidohydro_3"/>
</dbReference>
<evidence type="ECO:0000313" key="2">
    <source>
        <dbReference type="EMBL" id="PYG85917.1"/>
    </source>
</evidence>
<dbReference type="Gene3D" id="3.20.20.140">
    <property type="entry name" value="Metal-dependent hydrolases"/>
    <property type="match status" value="1"/>
</dbReference>
<evidence type="ECO:0000259" key="1">
    <source>
        <dbReference type="Pfam" id="PF07969"/>
    </source>
</evidence>
<dbReference type="AlphaFoldDB" id="A0A318XKJ7"/>
<protein>
    <recommendedName>
        <fullName evidence="1">Amidohydrolase 3 domain-containing protein</fullName>
    </recommendedName>
</protein>
<reference evidence="2 3" key="1">
    <citation type="submission" date="2018-06" db="EMBL/GenBank/DDBJ databases">
        <title>Genomic Encyclopedia of Type Strains, Phase I: the one thousand microbial genomes (KMG-I) project.</title>
        <authorList>
            <person name="Kyrpides N."/>
        </authorList>
    </citation>
    <scope>NUCLEOTIDE SEQUENCE [LARGE SCALE GENOMIC DNA]</scope>
    <source>
        <strain evidence="2 3">DSM 19573</strain>
    </source>
</reference>
<evidence type="ECO:0000313" key="3">
    <source>
        <dbReference type="Proteomes" id="UP000248132"/>
    </source>
</evidence>
<proteinExistence type="predicted"/>
<dbReference type="PANTHER" id="PTHR22642">
    <property type="entry name" value="IMIDAZOLONEPROPIONASE"/>
    <property type="match status" value="1"/>
</dbReference>
<dbReference type="Gene3D" id="2.30.40.10">
    <property type="entry name" value="Urease, subunit C, domain 1"/>
    <property type="match status" value="1"/>
</dbReference>
<dbReference type="InterPro" id="IPR011059">
    <property type="entry name" value="Metal-dep_hydrolase_composite"/>
</dbReference>
<dbReference type="PANTHER" id="PTHR22642:SF2">
    <property type="entry name" value="PROTEIN LONG AFTER FAR-RED 3"/>
    <property type="match status" value="1"/>
</dbReference>
<keyword evidence="3" id="KW-1185">Reference proteome</keyword>
<dbReference type="OrthoDB" id="9767366at2"/>
<dbReference type="Gene3D" id="3.10.310.70">
    <property type="match status" value="1"/>
</dbReference>
<dbReference type="SUPFAM" id="SSF51338">
    <property type="entry name" value="Composite domain of metallo-dependent hydrolases"/>
    <property type="match status" value="1"/>
</dbReference>
<gene>
    <name evidence="2" type="ORF">LY28_03071</name>
</gene>
<dbReference type="RefSeq" id="WP_110463041.1">
    <property type="nucleotide sequence ID" value="NZ_QKMR01000021.1"/>
</dbReference>
<dbReference type="Proteomes" id="UP000248132">
    <property type="component" value="Unassembled WGS sequence"/>
</dbReference>
<comment type="caution">
    <text evidence="2">The sequence shown here is derived from an EMBL/GenBank/DDBJ whole genome shotgun (WGS) entry which is preliminary data.</text>
</comment>
<dbReference type="SUPFAM" id="SSF51556">
    <property type="entry name" value="Metallo-dependent hydrolases"/>
    <property type="match status" value="1"/>
</dbReference>
<accession>A0A318XKJ7</accession>
<name>A0A318XKJ7_9FIRM</name>
<sequence>MPAIFMEKETEVGNIKDEKCLVLLSKNIFSAETARPVDGFVAIEGNRIAEVGSREQVSRWIEKADRIIDLGSKTVTPGFVDCHTFFSGYLLLSIGVDFSQIKSDKDGVEAIKSYSASYPDRGYVFGHGWRPETFSISDEGLLDREFPDKPVVIFSSGQDNCWMNRKAREKFGFAPEKCYAEMLWRMMPFYLNEPETERKYVSYMRMLNERGITSIKEMTFDDYYGFADTMERLEKNGEMTVRVSFMSQPVGRGIDLEHGRAMKKRFTGDFLKFSGYNRMTDRGIARFLGELNEPYKSNPDTKCMTPVEWGLIGRETLEADKNGFRFSLHCQGDGAFRHTVDLYSRCAQENGRLVNRHAVTDLEFTRPEDLERFGSMGGIAEIYAQIQSLDNKAELISMIDSQLGMERGKYYWNRRQMIDSGICLTCGTDLPLLFPDVPQSIYCGCGGYFKDGKSFNERNMITVPEMLTAWTRNGQYSLGNEKVLGTLEKGKLADIAVLDEDIFSIPVEKAGQVKVCLTISNGRVVYEKP</sequence>
<organism evidence="2 3">
    <name type="scientific">Ruminiclostridium sufflavum DSM 19573</name>
    <dbReference type="NCBI Taxonomy" id="1121337"/>
    <lineage>
        <taxon>Bacteria</taxon>
        <taxon>Bacillati</taxon>
        <taxon>Bacillota</taxon>
        <taxon>Clostridia</taxon>
        <taxon>Eubacteriales</taxon>
        <taxon>Oscillospiraceae</taxon>
        <taxon>Ruminiclostridium</taxon>
    </lineage>
</organism>
<dbReference type="EMBL" id="QKMR01000021">
    <property type="protein sequence ID" value="PYG85917.1"/>
    <property type="molecule type" value="Genomic_DNA"/>
</dbReference>
<dbReference type="GO" id="GO:0016810">
    <property type="term" value="F:hydrolase activity, acting on carbon-nitrogen (but not peptide) bonds"/>
    <property type="evidence" value="ECO:0007669"/>
    <property type="project" value="InterPro"/>
</dbReference>
<dbReference type="InterPro" id="IPR032466">
    <property type="entry name" value="Metal_Hydrolase"/>
</dbReference>